<dbReference type="InterPro" id="IPR001611">
    <property type="entry name" value="Leu-rich_rpt"/>
</dbReference>
<dbReference type="InterPro" id="IPR052201">
    <property type="entry name" value="LRR-containing_regulator"/>
</dbReference>
<protein>
    <recommendedName>
        <fullName evidence="5">RRM domain-containing protein</fullName>
    </recommendedName>
</protein>
<evidence type="ECO:0000313" key="4">
    <source>
        <dbReference type="Proteomes" id="UP001634394"/>
    </source>
</evidence>
<feature type="compositionally biased region" description="Polar residues" evidence="2">
    <location>
        <begin position="1"/>
        <end position="25"/>
    </location>
</feature>
<feature type="compositionally biased region" description="Basic and acidic residues" evidence="2">
    <location>
        <begin position="26"/>
        <end position="47"/>
    </location>
</feature>
<evidence type="ECO:0000256" key="2">
    <source>
        <dbReference type="SAM" id="MobiDB-lite"/>
    </source>
</evidence>
<gene>
    <name evidence="3" type="ORF">ACJMK2_024808</name>
</gene>
<sequence length="1036" mass="112604">MGSSSSTKKENSPNSNNRAGESVTSESDKNNSGKVGDKKDVAEDSLKAADTSVSLKKPSAKGTTEDPLSQKNAAKLATKDPSKGANSSMSSPKNTQGTASVQSTSKDNSESQSPALKAKVESRRASGSIDVKESLVQPSIAPAATGSINVKESVVPPSLAPAATGSINVKESVVQPSVAPAVAEKDKKNEDKILEAPAVKEDDSVIPDDPEDQMKFDMALESACLLLKPDHVMKKITRTVTKLSLQRALPINFDLTQLLNQFGNLKELDLSRNDMGPQAFRAVCLAMCSNASIASLNLARNKSDTDTAESIGMMLQKNKTLMFLDVSSNYLGKDFFSRNVGPALKVNNTLRTLRAEGIGSTDVRLLLEGLKENKTLCELDLSNNDITDKAGFGQGINEWLKKPDCVVTSLALSRCRITEAGLHALEEGLSQNKSLLQLNLTGNEFGSLSRLLCFVVTAVKHPCLQTLIIDEVVVKSQDVNTEISPCESISSLKILSLGSCNLSNNFFTTMVKFCKGKLLHLIDLDLTNNESLTPMCIESIVNLTLDGEILSSLRRLTFSMNESELLINQLSSGKCPALQYLNLRRSRMTPGAVGHLSQLLIQENSCLTSLVLDGLKISNTVALSVLLANAKESKLNTLSLGGCSLDDNDLSPLKEALKNNLQLQMLKLSANRITDVGVALLVDALLKHKSHPLAVLDLSNNELTNAAALKLSSLFTTKNHTTKLHSLNLSANIIKKDGLLSIFSALGGKSPLQTLYLSQQRDALEEAEMVEVFNKLAAMLGFKIQKEGDKIKVGCCDLPDLPERLRVHLEGLGGHTGDIGKMMDSPRILTDYTQDRLPTLSLAHVMEICAALKGLNTGVCVWSEKEWNMIIGANKAASDVPSWLQLSKSRDLGVYLSNLPGNTTTQKIEAILEMEADCSLEEVCFMKDPVTRSINGIGWLLLSNEMSVQKAVDFFNSGEAKVFGQAFMISRIQVKVDNEANSQAADKARKEVEERIKQRREEDQAHQRLIQRSTEESWNRHAYRLAHPAYADGRIW</sequence>
<reference evidence="3 4" key="1">
    <citation type="submission" date="2024-11" db="EMBL/GenBank/DDBJ databases">
        <title>Chromosome-level genome assembly of the freshwater bivalve Anodonta woodiana.</title>
        <authorList>
            <person name="Chen X."/>
        </authorList>
    </citation>
    <scope>NUCLEOTIDE SEQUENCE [LARGE SCALE GENOMIC DNA]</scope>
    <source>
        <strain evidence="3">MN2024</strain>
        <tissue evidence="3">Gills</tissue>
    </source>
</reference>
<proteinExistence type="predicted"/>
<accession>A0ABD3XGI8</accession>
<dbReference type="SMART" id="SM00368">
    <property type="entry name" value="LRR_RI"/>
    <property type="match status" value="9"/>
</dbReference>
<evidence type="ECO:0000313" key="3">
    <source>
        <dbReference type="EMBL" id="KAL3884696.1"/>
    </source>
</evidence>
<dbReference type="InterPro" id="IPR032675">
    <property type="entry name" value="LRR_dom_sf"/>
</dbReference>
<evidence type="ECO:0000256" key="1">
    <source>
        <dbReference type="ARBA" id="ARBA00022737"/>
    </source>
</evidence>
<keyword evidence="1" id="KW-0677">Repeat</keyword>
<keyword evidence="4" id="KW-1185">Reference proteome</keyword>
<dbReference type="Gene3D" id="3.80.10.10">
    <property type="entry name" value="Ribonuclease Inhibitor"/>
    <property type="match status" value="5"/>
</dbReference>
<name>A0ABD3XGI8_SINWO</name>
<dbReference type="EMBL" id="JBJQND010000002">
    <property type="protein sequence ID" value="KAL3884696.1"/>
    <property type="molecule type" value="Genomic_DNA"/>
</dbReference>
<dbReference type="CDD" id="cd00590">
    <property type="entry name" value="RRM_SF"/>
    <property type="match status" value="1"/>
</dbReference>
<dbReference type="Proteomes" id="UP001634394">
    <property type="component" value="Unassembled WGS sequence"/>
</dbReference>
<dbReference type="AlphaFoldDB" id="A0ABD3XGI8"/>
<dbReference type="PANTHER" id="PTHR24111">
    <property type="entry name" value="LEUCINE-RICH REPEAT-CONTAINING PROTEIN 34"/>
    <property type="match status" value="1"/>
</dbReference>
<feature type="region of interest" description="Disordered" evidence="2">
    <location>
        <begin position="179"/>
        <end position="207"/>
    </location>
</feature>
<dbReference type="SUPFAM" id="SSF52047">
    <property type="entry name" value="RNI-like"/>
    <property type="match status" value="2"/>
</dbReference>
<feature type="compositionally biased region" description="Polar residues" evidence="2">
    <location>
        <begin position="84"/>
        <end position="114"/>
    </location>
</feature>
<organism evidence="3 4">
    <name type="scientific">Sinanodonta woodiana</name>
    <name type="common">Chinese pond mussel</name>
    <name type="synonym">Anodonta woodiana</name>
    <dbReference type="NCBI Taxonomy" id="1069815"/>
    <lineage>
        <taxon>Eukaryota</taxon>
        <taxon>Metazoa</taxon>
        <taxon>Spiralia</taxon>
        <taxon>Lophotrochozoa</taxon>
        <taxon>Mollusca</taxon>
        <taxon>Bivalvia</taxon>
        <taxon>Autobranchia</taxon>
        <taxon>Heteroconchia</taxon>
        <taxon>Palaeoheterodonta</taxon>
        <taxon>Unionida</taxon>
        <taxon>Unionoidea</taxon>
        <taxon>Unionidae</taxon>
        <taxon>Unioninae</taxon>
        <taxon>Sinanodonta</taxon>
    </lineage>
</organism>
<feature type="region of interest" description="Disordered" evidence="2">
    <location>
        <begin position="1"/>
        <end position="138"/>
    </location>
</feature>
<evidence type="ECO:0008006" key="5">
    <source>
        <dbReference type="Google" id="ProtNLM"/>
    </source>
</evidence>
<comment type="caution">
    <text evidence="3">The sequence shown here is derived from an EMBL/GenBank/DDBJ whole genome shotgun (WGS) entry which is preliminary data.</text>
</comment>
<dbReference type="PANTHER" id="PTHR24111:SF0">
    <property type="entry name" value="LEUCINE-RICH REPEAT-CONTAINING PROTEIN"/>
    <property type="match status" value="1"/>
</dbReference>
<dbReference type="Pfam" id="PF13516">
    <property type="entry name" value="LRR_6"/>
    <property type="match status" value="2"/>
</dbReference>
<feature type="compositionally biased region" description="Basic and acidic residues" evidence="2">
    <location>
        <begin position="183"/>
        <end position="203"/>
    </location>
</feature>